<dbReference type="EMBL" id="CP009451">
    <property type="protein sequence ID" value="AIR03422.1"/>
    <property type="molecule type" value="Genomic_DNA"/>
</dbReference>
<dbReference type="KEGG" id="cnt:JT31_01935"/>
<proteinExistence type="predicted"/>
<reference evidence="1 2" key="1">
    <citation type="submission" date="2014-09" db="EMBL/GenBank/DDBJ databases">
        <title>Cedecea neteri SSMD04 Genome Sequencing.</title>
        <authorList>
            <person name="Tan J.-Y."/>
        </authorList>
    </citation>
    <scope>NUCLEOTIDE SEQUENCE [LARGE SCALE GENOMIC DNA]</scope>
    <source>
        <strain evidence="1 2">SSMD04</strain>
    </source>
</reference>
<sequence>MKSYLLRIQPVVRTFIEASLKSTRGILNLFNFKRSTVDNHITSLDIGAYYAKLVSLAVKNNYFFDAHTNLL</sequence>
<keyword evidence="2" id="KW-1185">Reference proteome</keyword>
<evidence type="ECO:0000313" key="2">
    <source>
        <dbReference type="Proteomes" id="UP000029481"/>
    </source>
</evidence>
<dbReference type="Proteomes" id="UP000029481">
    <property type="component" value="Chromosome"/>
</dbReference>
<organism evidence="1 2">
    <name type="scientific">Cedecea neteri</name>
    <dbReference type="NCBI Taxonomy" id="158822"/>
    <lineage>
        <taxon>Bacteria</taxon>
        <taxon>Pseudomonadati</taxon>
        <taxon>Pseudomonadota</taxon>
        <taxon>Gammaproteobacteria</taxon>
        <taxon>Enterobacterales</taxon>
        <taxon>Enterobacteriaceae</taxon>
        <taxon>Cedecea</taxon>
    </lineage>
</organism>
<evidence type="ECO:0000313" key="1">
    <source>
        <dbReference type="EMBL" id="AIR03422.1"/>
    </source>
</evidence>
<dbReference type="AlphaFoldDB" id="A0A089PSX7"/>
<name>A0A089PSX7_9ENTR</name>
<protein>
    <submittedName>
        <fullName evidence="1">Uncharacterized protein</fullName>
    </submittedName>
</protein>
<accession>A0A089PSX7</accession>
<gene>
    <name evidence="1" type="ORF">JT31_01935</name>
</gene>